<dbReference type="EMBL" id="CAJNNW010027804">
    <property type="protein sequence ID" value="CAE8693176.1"/>
    <property type="molecule type" value="Genomic_DNA"/>
</dbReference>
<dbReference type="Proteomes" id="UP000626109">
    <property type="component" value="Unassembled WGS sequence"/>
</dbReference>
<proteinExistence type="predicted"/>
<dbReference type="OMA" id="DVEYAWA"/>
<accession>A0A813K3W7</accession>
<reference evidence="3" key="1">
    <citation type="submission" date="2021-02" db="EMBL/GenBank/DDBJ databases">
        <authorList>
            <person name="Dougan E. K."/>
            <person name="Rhodes N."/>
            <person name="Thang M."/>
            <person name="Chan C."/>
        </authorList>
    </citation>
    <scope>NUCLEOTIDE SEQUENCE</scope>
</reference>
<dbReference type="EMBL" id="CAJNNW010036940">
    <property type="protein sequence ID" value="CAE8738406.1"/>
    <property type="molecule type" value="Genomic_DNA"/>
</dbReference>
<name>A0A813K3W7_POLGL</name>
<evidence type="ECO:0000313" key="4">
    <source>
        <dbReference type="EMBL" id="CAE8738406.1"/>
    </source>
</evidence>
<keyword evidence="6" id="KW-1185">Reference proteome</keyword>
<evidence type="ECO:0000313" key="1">
    <source>
        <dbReference type="EMBL" id="CAE8630427.1"/>
    </source>
</evidence>
<organism evidence="3 5">
    <name type="scientific">Polarella glacialis</name>
    <name type="common">Dinoflagellate</name>
    <dbReference type="NCBI Taxonomy" id="89957"/>
    <lineage>
        <taxon>Eukaryota</taxon>
        <taxon>Sar</taxon>
        <taxon>Alveolata</taxon>
        <taxon>Dinophyceae</taxon>
        <taxon>Suessiales</taxon>
        <taxon>Suessiaceae</taxon>
        <taxon>Polarella</taxon>
    </lineage>
</organism>
<dbReference type="EMBL" id="CAJNNV010029880">
    <property type="protein sequence ID" value="CAE8630427.1"/>
    <property type="molecule type" value="Genomic_DNA"/>
</dbReference>
<gene>
    <name evidence="1" type="ORF">PGLA1383_LOCUS46768</name>
    <name evidence="2" type="ORF">PGLA1383_LOCUS48500</name>
    <name evidence="3" type="ORF">PGLA2088_LOCUS28267</name>
    <name evidence="4" type="ORF">PGLA2088_LOCUS49177</name>
</gene>
<dbReference type="Proteomes" id="UP000654075">
    <property type="component" value="Unassembled WGS sequence"/>
</dbReference>
<protein>
    <submittedName>
        <fullName evidence="3">Uncharacterized protein</fullName>
    </submittedName>
</protein>
<dbReference type="OrthoDB" id="497519at2759"/>
<evidence type="ECO:0000313" key="6">
    <source>
        <dbReference type="Proteomes" id="UP000654075"/>
    </source>
</evidence>
<dbReference type="AlphaFoldDB" id="A0A813K3W7"/>
<dbReference type="EMBL" id="CAJNNV010030451">
    <property type="protein sequence ID" value="CAE8632553.1"/>
    <property type="molecule type" value="Genomic_DNA"/>
</dbReference>
<comment type="caution">
    <text evidence="3">The sequence shown here is derived from an EMBL/GenBank/DDBJ whole genome shotgun (WGS) entry which is preliminary data.</text>
</comment>
<sequence>MIAPGSPDQLNNFLNQLPEIPRDKVFVDDSKGYEAYKAMSFGKLEFGKPLPPGLSLQAPDLGGISGVLSYLSSVVSLSPKPEEGATTVPEGVLLLGGTFVMRNEEVVYAWADRLPGDYPKPQDVFSTLEGC</sequence>
<evidence type="ECO:0000313" key="3">
    <source>
        <dbReference type="EMBL" id="CAE8693176.1"/>
    </source>
</evidence>
<evidence type="ECO:0000313" key="5">
    <source>
        <dbReference type="Proteomes" id="UP000626109"/>
    </source>
</evidence>
<evidence type="ECO:0000313" key="2">
    <source>
        <dbReference type="EMBL" id="CAE8632553.1"/>
    </source>
</evidence>